<proteinExistence type="predicted"/>
<evidence type="ECO:0000313" key="4">
    <source>
        <dbReference type="EMBL" id="SMR98852.1"/>
    </source>
</evidence>
<dbReference type="SUPFAM" id="SSF141868">
    <property type="entry name" value="EAL domain-like"/>
    <property type="match status" value="1"/>
</dbReference>
<dbReference type="Gene3D" id="3.20.20.450">
    <property type="entry name" value="EAL domain"/>
    <property type="match status" value="1"/>
</dbReference>
<dbReference type="OrthoDB" id="9804951at2"/>
<dbReference type="SMART" id="SM00052">
    <property type="entry name" value="EAL"/>
    <property type="match status" value="1"/>
</dbReference>
<dbReference type="Pfam" id="PF00563">
    <property type="entry name" value="EAL"/>
    <property type="match status" value="1"/>
</dbReference>
<feature type="domain" description="EAL" evidence="2">
    <location>
        <begin position="425"/>
        <end position="676"/>
    </location>
</feature>
<organism evidence="4 5">
    <name type="scientific">Vibrio mangrovi</name>
    <dbReference type="NCBI Taxonomy" id="474394"/>
    <lineage>
        <taxon>Bacteria</taxon>
        <taxon>Pseudomonadati</taxon>
        <taxon>Pseudomonadota</taxon>
        <taxon>Gammaproteobacteria</taxon>
        <taxon>Vibrionales</taxon>
        <taxon>Vibrionaceae</taxon>
        <taxon>Vibrio</taxon>
    </lineage>
</organism>
<keyword evidence="6" id="KW-1185">Reference proteome</keyword>
<sequence>MISELNRYQAFRIYQVIFVAIVILTSAALLFSYSSLNEYTVDILNKDRATLYTTDTSGHHVQARRDNHRVILTCNVSKTDQQVLCGFGLLFPLQPEQDQVMSFEHIDHLNINAIATSDAPEFNQRVRLVVKGLFHPDAWPTYQNADIKFHAVRFRATGEKNVPLERFKVETWWEDLYNISYEEASKDFSKIVSLELYVNDIPILHPGNYQIVVSQLDAKGYYLNSKDLNRLLAYIWQITIGVFVVFYLWVKNNLLKKVRRQAHYETGSDVLNYNGFLQEQVKFYGKPATLYLIKILNWQNLTKHFGPDVAYRLVKETNEDVLKYLDHSQCIYARLNNEEMALLTSNRFDEITEQHLAAHFLAGKDIHGIGHLRLEIKIGITEEAHSNIDPSGSINRARHAIESIRGSHQTLQLFNREIHAAAEQSTAIESYIRDSLTDQLFYLVFMPIFDIRKNRITGAEALIRSRHTHLKEISPEIYIPIAEKTGLIREIDFFVIEQCLILLNQTRLPDDFVLSINISAKELLDSSFTELFQSRLTASGIAANRICLEITETFFVDINQQCAETINKLRQMGCKVSLDDFGTGYTSFNQLVKIMVDEIKIDRSFVSRIYESGNLTIIESMITIAHAYGYQVVAEGVEHQEQLEILHQKGCRFYQGYLISKPVSLEEIYYLDQRLCTEVISFAQEEEQRQPYAEAID</sequence>
<dbReference type="Proteomes" id="UP001283366">
    <property type="component" value="Unassembled WGS sequence"/>
</dbReference>
<dbReference type="InterPro" id="IPR001633">
    <property type="entry name" value="EAL_dom"/>
</dbReference>
<reference evidence="3 6" key="2">
    <citation type="submission" date="2023-11" db="EMBL/GenBank/DDBJ databases">
        <title>Plant-associative lifestyle of Vibrio porteresiae and its evolutionary dynamics.</title>
        <authorList>
            <person name="Rameshkumar N."/>
            <person name="Kirti K."/>
        </authorList>
    </citation>
    <scope>NUCLEOTIDE SEQUENCE [LARGE SCALE GENOMIC DNA]</scope>
    <source>
        <strain evidence="3 6">MSSRF38</strain>
    </source>
</reference>
<keyword evidence="1" id="KW-0812">Transmembrane</keyword>
<dbReference type="InterPro" id="IPR050706">
    <property type="entry name" value="Cyclic-di-GMP_PDE-like"/>
</dbReference>
<gene>
    <name evidence="4" type="primary">cph2_2</name>
    <name evidence="3" type="ORF">SBX37_15945</name>
    <name evidence="4" type="ORF">VIM7927_00065</name>
</gene>
<accession>A0A1Y6IQS2</accession>
<name>A0A1Y6IQS2_9VIBR</name>
<dbReference type="EMBL" id="JAWRCO010000001">
    <property type="protein sequence ID" value="MDW6004349.1"/>
    <property type="molecule type" value="Genomic_DNA"/>
</dbReference>
<dbReference type="PROSITE" id="PS50883">
    <property type="entry name" value="EAL"/>
    <property type="match status" value="1"/>
</dbReference>
<dbReference type="InterPro" id="IPR035919">
    <property type="entry name" value="EAL_sf"/>
</dbReference>
<evidence type="ECO:0000313" key="3">
    <source>
        <dbReference type="EMBL" id="MDW6004349.1"/>
    </source>
</evidence>
<evidence type="ECO:0000313" key="5">
    <source>
        <dbReference type="Proteomes" id="UP000196125"/>
    </source>
</evidence>
<evidence type="ECO:0000259" key="2">
    <source>
        <dbReference type="PROSITE" id="PS50883"/>
    </source>
</evidence>
<keyword evidence="1" id="KW-1133">Transmembrane helix</keyword>
<feature type="transmembrane region" description="Helical" evidence="1">
    <location>
        <begin position="231"/>
        <end position="250"/>
    </location>
</feature>
<dbReference type="AlphaFoldDB" id="A0A1Y6IQS2"/>
<dbReference type="Proteomes" id="UP000196125">
    <property type="component" value="Unassembled WGS sequence"/>
</dbReference>
<dbReference type="PANTHER" id="PTHR33121">
    <property type="entry name" value="CYCLIC DI-GMP PHOSPHODIESTERASE PDEF"/>
    <property type="match status" value="1"/>
</dbReference>
<protein>
    <submittedName>
        <fullName evidence="3">EAL domain-containing protein</fullName>
    </submittedName>
    <submittedName>
        <fullName evidence="4">Phytochrome-like protein cph2</fullName>
    </submittedName>
</protein>
<dbReference type="EMBL" id="FXXI01000001">
    <property type="protein sequence ID" value="SMR98852.1"/>
    <property type="molecule type" value="Genomic_DNA"/>
</dbReference>
<evidence type="ECO:0000256" key="1">
    <source>
        <dbReference type="SAM" id="Phobius"/>
    </source>
</evidence>
<evidence type="ECO:0000313" key="6">
    <source>
        <dbReference type="Proteomes" id="UP001283366"/>
    </source>
</evidence>
<reference evidence="4 5" key="1">
    <citation type="submission" date="2017-05" db="EMBL/GenBank/DDBJ databases">
        <authorList>
            <person name="Song R."/>
            <person name="Chenine A.L."/>
            <person name="Ruprecht R.M."/>
        </authorList>
    </citation>
    <scope>NUCLEOTIDE SEQUENCE [LARGE SCALE GENOMIC DNA]</scope>
    <source>
        <strain evidence="4 5">CECT 7927</strain>
    </source>
</reference>
<keyword evidence="1" id="KW-0472">Membrane</keyword>
<dbReference type="RefSeq" id="WP_159457364.1">
    <property type="nucleotide sequence ID" value="NZ_AP024883.1"/>
</dbReference>
<dbReference type="CDD" id="cd01948">
    <property type="entry name" value="EAL"/>
    <property type="match status" value="1"/>
</dbReference>
<dbReference type="GO" id="GO:0071111">
    <property type="term" value="F:cyclic-guanylate-specific phosphodiesterase activity"/>
    <property type="evidence" value="ECO:0007669"/>
    <property type="project" value="InterPro"/>
</dbReference>
<feature type="transmembrane region" description="Helical" evidence="1">
    <location>
        <begin position="12"/>
        <end position="33"/>
    </location>
</feature>
<dbReference type="PANTHER" id="PTHR33121:SF79">
    <property type="entry name" value="CYCLIC DI-GMP PHOSPHODIESTERASE PDED-RELATED"/>
    <property type="match status" value="1"/>
</dbReference>